<dbReference type="SMART" id="SM00448">
    <property type="entry name" value="REC"/>
    <property type="match status" value="1"/>
</dbReference>
<feature type="domain" description="HTH luxR-type" evidence="6">
    <location>
        <begin position="133"/>
        <end position="198"/>
    </location>
</feature>
<dbReference type="Gene3D" id="3.40.50.2300">
    <property type="match status" value="1"/>
</dbReference>
<sequence length="200" mass="22625">MISMVVAEDQEMLRNAMVQIFSLHDEISVLADIADGEAALQVIRDQQPDVAILDVEMPKMSGLQELKAIKEADLATKVIIVTTFKRPGYFERAVANDVDAYVLKERSVDDLVMTIKRVMAGQKEYSESLMTSLLQYKNPLTVKEQLVLKEIGKGLTSKEIAETLYLSDGTIRNYTSIIIEKLHAENRFDAWRKAMEQGWL</sequence>
<evidence type="ECO:0000313" key="8">
    <source>
        <dbReference type="EMBL" id="PNZ24455.1"/>
    </source>
</evidence>
<name>A0A2K3YFW6_9STAP</name>
<dbReference type="PANTHER" id="PTHR43214:SF42">
    <property type="entry name" value="TRANSCRIPTIONAL REGULATORY PROTEIN DESR"/>
    <property type="match status" value="1"/>
</dbReference>
<proteinExistence type="predicted"/>
<dbReference type="Proteomes" id="UP000242752">
    <property type="component" value="Unassembled WGS sequence"/>
</dbReference>
<dbReference type="PROSITE" id="PS50043">
    <property type="entry name" value="HTH_LUXR_2"/>
    <property type="match status" value="1"/>
</dbReference>
<evidence type="ECO:0000259" key="6">
    <source>
        <dbReference type="PROSITE" id="PS50043"/>
    </source>
</evidence>
<dbReference type="CDD" id="cd06170">
    <property type="entry name" value="LuxR_C_like"/>
    <property type="match status" value="1"/>
</dbReference>
<evidence type="ECO:0000256" key="5">
    <source>
        <dbReference type="PROSITE-ProRule" id="PRU00169"/>
    </source>
</evidence>
<dbReference type="EMBL" id="PPRF01000120">
    <property type="protein sequence ID" value="PNZ24455.1"/>
    <property type="molecule type" value="Genomic_DNA"/>
</dbReference>
<keyword evidence="2" id="KW-0805">Transcription regulation</keyword>
<dbReference type="CDD" id="cd19930">
    <property type="entry name" value="REC_DesR-like"/>
    <property type="match status" value="1"/>
</dbReference>
<gene>
    <name evidence="8" type="ORF">CD122_11035</name>
</gene>
<dbReference type="OrthoDB" id="9780153at2"/>
<dbReference type="PROSITE" id="PS50110">
    <property type="entry name" value="RESPONSE_REGULATORY"/>
    <property type="match status" value="1"/>
</dbReference>
<dbReference type="InterPro" id="IPR011006">
    <property type="entry name" value="CheY-like_superfamily"/>
</dbReference>
<dbReference type="Pfam" id="PF00072">
    <property type="entry name" value="Response_reg"/>
    <property type="match status" value="1"/>
</dbReference>
<dbReference type="RefSeq" id="WP_103358996.1">
    <property type="nucleotide sequence ID" value="NZ_PPRF01000120.1"/>
</dbReference>
<keyword evidence="4" id="KW-0804">Transcription</keyword>
<dbReference type="InterPro" id="IPR000792">
    <property type="entry name" value="Tscrpt_reg_LuxR_C"/>
</dbReference>
<dbReference type="InterPro" id="IPR039420">
    <property type="entry name" value="WalR-like"/>
</dbReference>
<dbReference type="PANTHER" id="PTHR43214">
    <property type="entry name" value="TWO-COMPONENT RESPONSE REGULATOR"/>
    <property type="match status" value="1"/>
</dbReference>
<keyword evidence="9" id="KW-1185">Reference proteome</keyword>
<dbReference type="GO" id="GO:0006355">
    <property type="term" value="P:regulation of DNA-templated transcription"/>
    <property type="evidence" value="ECO:0007669"/>
    <property type="project" value="InterPro"/>
</dbReference>
<evidence type="ECO:0000313" key="9">
    <source>
        <dbReference type="Proteomes" id="UP000242752"/>
    </source>
</evidence>
<evidence type="ECO:0000256" key="4">
    <source>
        <dbReference type="ARBA" id="ARBA00023163"/>
    </source>
</evidence>
<evidence type="ECO:0000256" key="2">
    <source>
        <dbReference type="ARBA" id="ARBA00023015"/>
    </source>
</evidence>
<comment type="caution">
    <text evidence="8">The sequence shown here is derived from an EMBL/GenBank/DDBJ whole genome shotgun (WGS) entry which is preliminary data.</text>
</comment>
<keyword evidence="3 8" id="KW-0238">DNA-binding</keyword>
<dbReference type="AlphaFoldDB" id="A0A2K3YFW6"/>
<dbReference type="InterPro" id="IPR001789">
    <property type="entry name" value="Sig_transdc_resp-reg_receiver"/>
</dbReference>
<feature type="modified residue" description="4-aspartylphosphate" evidence="5">
    <location>
        <position position="54"/>
    </location>
</feature>
<dbReference type="SUPFAM" id="SSF46894">
    <property type="entry name" value="C-terminal effector domain of the bipartite response regulators"/>
    <property type="match status" value="1"/>
</dbReference>
<dbReference type="InterPro" id="IPR016032">
    <property type="entry name" value="Sig_transdc_resp-reg_C-effctor"/>
</dbReference>
<dbReference type="GO" id="GO:0000160">
    <property type="term" value="P:phosphorelay signal transduction system"/>
    <property type="evidence" value="ECO:0007669"/>
    <property type="project" value="InterPro"/>
</dbReference>
<reference evidence="8 9" key="1">
    <citation type="submission" date="2017-08" db="EMBL/GenBank/DDBJ databases">
        <title>Draft genome sequences of 64 type strains of genus Staph aureus.</title>
        <authorList>
            <person name="Cole K."/>
            <person name="Golubchik T."/>
            <person name="Russell J."/>
            <person name="Foster D."/>
            <person name="Llewelyn M."/>
            <person name="Wilson D."/>
            <person name="Crook D."/>
            <person name="Paul J."/>
        </authorList>
    </citation>
    <scope>NUCLEOTIDE SEQUENCE [LARGE SCALE GENOMIC DNA]</scope>
    <source>
        <strain evidence="8 9">DSM 21968</strain>
    </source>
</reference>
<evidence type="ECO:0000259" key="7">
    <source>
        <dbReference type="PROSITE" id="PS50110"/>
    </source>
</evidence>
<dbReference type="GO" id="GO:0003677">
    <property type="term" value="F:DNA binding"/>
    <property type="evidence" value="ECO:0007669"/>
    <property type="project" value="UniProtKB-KW"/>
</dbReference>
<protein>
    <submittedName>
        <fullName evidence="8">DNA-binding response regulator</fullName>
    </submittedName>
</protein>
<dbReference type="SMART" id="SM00421">
    <property type="entry name" value="HTH_LUXR"/>
    <property type="match status" value="1"/>
</dbReference>
<evidence type="ECO:0000256" key="3">
    <source>
        <dbReference type="ARBA" id="ARBA00023125"/>
    </source>
</evidence>
<dbReference type="Pfam" id="PF00196">
    <property type="entry name" value="GerE"/>
    <property type="match status" value="1"/>
</dbReference>
<feature type="domain" description="Response regulatory" evidence="7">
    <location>
        <begin position="3"/>
        <end position="119"/>
    </location>
</feature>
<keyword evidence="1 5" id="KW-0597">Phosphoprotein</keyword>
<dbReference type="SUPFAM" id="SSF52172">
    <property type="entry name" value="CheY-like"/>
    <property type="match status" value="1"/>
</dbReference>
<accession>A0A2K3YFW6</accession>
<dbReference type="PRINTS" id="PR00038">
    <property type="entry name" value="HTHLUXR"/>
</dbReference>
<evidence type="ECO:0000256" key="1">
    <source>
        <dbReference type="ARBA" id="ARBA00022553"/>
    </source>
</evidence>
<organism evidence="8 9">
    <name type="scientific">Staphylococcus rostri</name>
    <dbReference type="NCBI Taxonomy" id="522262"/>
    <lineage>
        <taxon>Bacteria</taxon>
        <taxon>Bacillati</taxon>
        <taxon>Bacillota</taxon>
        <taxon>Bacilli</taxon>
        <taxon>Bacillales</taxon>
        <taxon>Staphylococcaceae</taxon>
        <taxon>Staphylococcus</taxon>
    </lineage>
</organism>